<proteinExistence type="predicted"/>
<dbReference type="GO" id="GO:0070300">
    <property type="term" value="F:phosphatidic acid binding"/>
    <property type="evidence" value="ECO:0007669"/>
    <property type="project" value="TreeGrafter"/>
</dbReference>
<evidence type="ECO:0000256" key="2">
    <source>
        <dbReference type="PROSITE-ProRule" id="PRU00529"/>
    </source>
</evidence>
<dbReference type="InterPro" id="IPR053227">
    <property type="entry name" value="TRPL-trafficking_regulator"/>
</dbReference>
<dbReference type="InterPro" id="IPR029063">
    <property type="entry name" value="SAM-dependent_MTases_sf"/>
</dbReference>
<dbReference type="InterPro" id="IPR004114">
    <property type="entry name" value="THUMP_dom"/>
</dbReference>
<dbReference type="Gene3D" id="3.30.2130.30">
    <property type="match status" value="2"/>
</dbReference>
<dbReference type="InterPro" id="IPR000241">
    <property type="entry name" value="RlmKL-like_Mtase"/>
</dbReference>
<feature type="compositionally biased region" description="Polar residues" evidence="3">
    <location>
        <begin position="149"/>
        <end position="167"/>
    </location>
</feature>
<dbReference type="WBParaSite" id="maker-uti_cns_0002864-snap-gene-0.2-mRNA-1">
    <property type="protein sequence ID" value="maker-uti_cns_0002864-snap-gene-0.2-mRNA-1"/>
    <property type="gene ID" value="maker-uti_cns_0002864-snap-gene-0.2"/>
</dbReference>
<dbReference type="Pfam" id="PF13521">
    <property type="entry name" value="AAA_28"/>
    <property type="match status" value="1"/>
</dbReference>
<dbReference type="InterPro" id="IPR033469">
    <property type="entry name" value="CYTH-like_dom_sf"/>
</dbReference>
<dbReference type="PANTHER" id="PTHR34932">
    <property type="entry name" value="TRPL TRANSLOCATION DEFECT PROTEIN 14"/>
    <property type="match status" value="1"/>
</dbReference>
<dbReference type="CDD" id="cd11715">
    <property type="entry name" value="THUMP_AdoMetMT"/>
    <property type="match status" value="1"/>
</dbReference>
<accession>A0A1I8GSM6</accession>
<dbReference type="SUPFAM" id="SSF143437">
    <property type="entry name" value="THUMP domain-like"/>
    <property type="match status" value="1"/>
</dbReference>
<sequence length="864" mass="96021">PSMSSTAADSLTFWCTCPPGLEDLARDEALESLASFDVRSVEASRGRLVCNIAAPLADGDSQNQLIRSVLNLRMPANHFLVFYECCPFDLSESLDRLIDLVPQANWQLAMSAWRTLFYEPDGRHSEIQNVGHEPLPDYKFTRSKPYQAGDSQPKLQSSEDPSPNDQAPSGPKVKDPSKLSFRCTCYRAGSGHSFQSMEVAAAVGAAVQDYFGWNVDLKNYDIEVVIWIEGPLVRICLSLNRLCMDFRGQLVDVGSTALRSTIAAGMIRLCKPRSGEIICDCMCGSGSIPLEAWTTHQNAYHLAGDCHPVAIDKCAANIANWCQRWDQRSPVELIRWNLCQFPVRPGTVDVFLADLPFGKRLGSRRENASLYPAALSAMAKSCVPVTGRACLLSADRKNLSRAIKLMSEYWTIARTIGVGIGGITASIVLLNRTATTKSAASYRRYPSIIIINMNHDSSNSGAAGGNVKRKQIYKVVLTGGPCGGKTTSLARITNFFQSLGWKVYRISEVAYTFMSGGMVFTELNEETIYEFQKNLIFAMMQIEKTFDDLANADSNDKVMIVCDRGNAIQVDDQVANAWVGHPYYDVIDNSTDFEDKLRRMLQCICDRIGIDVSDRLSLKARKLKFLVGKVDWNHPCLENIKMHRFQVENRFLAGSVSCSEHSRIRSRQSTDQDFTYVHTTRHITNTADGRQQVVETKRPLSSHTYQLLLRAQSSRDHLAIYKSRCTFLWDDQYYQLDLFDKDRCPPAASGLVLLETFSAKPPSELNFPPFLSIRREVSGESRYRLFNLATPQLPPIANDDEDHDSVSVQALHDCEADCALLLSSAAAAQGAIGESQQAGVQHQQQPDQSKTSPISNGQVQVATN</sequence>
<dbReference type="InterPro" id="IPR038727">
    <property type="entry name" value="NadR/Ttd14_AAA_dom"/>
</dbReference>
<dbReference type="PANTHER" id="PTHR34932:SF1">
    <property type="entry name" value="TRPL TRANSLOCATION DEFECT PROTEIN 14"/>
    <property type="match status" value="1"/>
</dbReference>
<keyword evidence="5" id="KW-1185">Reference proteome</keyword>
<organism evidence="5 6">
    <name type="scientific">Macrostomum lignano</name>
    <dbReference type="NCBI Taxonomy" id="282301"/>
    <lineage>
        <taxon>Eukaryota</taxon>
        <taxon>Metazoa</taxon>
        <taxon>Spiralia</taxon>
        <taxon>Lophotrochozoa</taxon>
        <taxon>Platyhelminthes</taxon>
        <taxon>Rhabditophora</taxon>
        <taxon>Macrostomorpha</taxon>
        <taxon>Macrostomida</taxon>
        <taxon>Macrostomidae</taxon>
        <taxon>Macrostomum</taxon>
    </lineage>
</organism>
<evidence type="ECO:0000256" key="3">
    <source>
        <dbReference type="SAM" id="MobiDB-lite"/>
    </source>
</evidence>
<dbReference type="GO" id="GO:0035091">
    <property type="term" value="F:phosphatidylinositol binding"/>
    <property type="evidence" value="ECO:0007669"/>
    <property type="project" value="TreeGrafter"/>
</dbReference>
<dbReference type="Pfam" id="PF02926">
    <property type="entry name" value="THUMP"/>
    <property type="match status" value="1"/>
</dbReference>
<dbReference type="GO" id="GO:0032259">
    <property type="term" value="P:methylation"/>
    <property type="evidence" value="ECO:0007669"/>
    <property type="project" value="UniProtKB-KW"/>
</dbReference>
<keyword evidence="2" id="KW-0694">RNA-binding</keyword>
<dbReference type="GO" id="GO:0003723">
    <property type="term" value="F:RNA binding"/>
    <property type="evidence" value="ECO:0007669"/>
    <property type="project" value="UniProtKB-UniRule"/>
</dbReference>
<evidence type="ECO:0000313" key="6">
    <source>
        <dbReference type="WBParaSite" id="maker-uti_cns_0002864-snap-gene-0.2-mRNA-1"/>
    </source>
</evidence>
<dbReference type="Gene3D" id="3.40.50.150">
    <property type="entry name" value="Vaccinia Virus protein VP39"/>
    <property type="match status" value="1"/>
</dbReference>
<reference evidence="6" key="1">
    <citation type="submission" date="2016-11" db="UniProtKB">
        <authorList>
            <consortium name="WormBaseParasite"/>
        </authorList>
    </citation>
    <scope>IDENTIFICATION</scope>
</reference>
<evidence type="ECO:0000259" key="4">
    <source>
        <dbReference type="PROSITE" id="PS51165"/>
    </source>
</evidence>
<feature type="domain" description="THUMP" evidence="4">
    <location>
        <begin position="64"/>
        <end position="241"/>
    </location>
</feature>
<dbReference type="GO" id="GO:0008173">
    <property type="term" value="F:RNA methyltransferase activity"/>
    <property type="evidence" value="ECO:0007669"/>
    <property type="project" value="UniProtKB-ARBA"/>
</dbReference>
<dbReference type="GO" id="GO:0005525">
    <property type="term" value="F:GTP binding"/>
    <property type="evidence" value="ECO:0007669"/>
    <property type="project" value="TreeGrafter"/>
</dbReference>
<feature type="region of interest" description="Disordered" evidence="3">
    <location>
        <begin position="836"/>
        <end position="864"/>
    </location>
</feature>
<keyword evidence="1" id="KW-0808">Transferase</keyword>
<dbReference type="InterPro" id="IPR027417">
    <property type="entry name" value="P-loop_NTPase"/>
</dbReference>
<evidence type="ECO:0000256" key="1">
    <source>
        <dbReference type="ARBA" id="ARBA00022603"/>
    </source>
</evidence>
<dbReference type="Proteomes" id="UP000095280">
    <property type="component" value="Unplaced"/>
</dbReference>
<feature type="compositionally biased region" description="Polar residues" evidence="3">
    <location>
        <begin position="840"/>
        <end position="864"/>
    </location>
</feature>
<dbReference type="SUPFAM" id="SSF52540">
    <property type="entry name" value="P-loop containing nucleoside triphosphate hydrolases"/>
    <property type="match status" value="1"/>
</dbReference>
<dbReference type="GO" id="GO:0043527">
    <property type="term" value="C:tRNA methyltransferase complex"/>
    <property type="evidence" value="ECO:0007669"/>
    <property type="project" value="UniProtKB-ARBA"/>
</dbReference>
<dbReference type="PROSITE" id="PS51165">
    <property type="entry name" value="THUMP"/>
    <property type="match status" value="1"/>
</dbReference>
<dbReference type="SUPFAM" id="SSF55154">
    <property type="entry name" value="CYTH-like phosphatases"/>
    <property type="match status" value="1"/>
</dbReference>
<dbReference type="Gene3D" id="2.40.320.10">
    <property type="entry name" value="Hypothetical Protein Pfu-838710-001"/>
    <property type="match status" value="1"/>
</dbReference>
<protein>
    <submittedName>
        <fullName evidence="6">THUMP domain-containing protein</fullName>
    </submittedName>
</protein>
<evidence type="ECO:0000313" key="5">
    <source>
        <dbReference type="Proteomes" id="UP000095280"/>
    </source>
</evidence>
<dbReference type="Pfam" id="PF01170">
    <property type="entry name" value="UPF0020"/>
    <property type="match status" value="1"/>
</dbReference>
<feature type="region of interest" description="Disordered" evidence="3">
    <location>
        <begin position="141"/>
        <end position="177"/>
    </location>
</feature>
<dbReference type="SUPFAM" id="SSF53335">
    <property type="entry name" value="S-adenosyl-L-methionine-dependent methyltransferases"/>
    <property type="match status" value="1"/>
</dbReference>
<name>A0A1I8GSM6_9PLAT</name>
<dbReference type="AlphaFoldDB" id="A0A1I8GSM6"/>
<keyword evidence="1" id="KW-0489">Methyltransferase</keyword>
<dbReference type="FunFam" id="3.40.50.150:FF:000073">
    <property type="entry name" value="THUMP domain containing 3"/>
    <property type="match status" value="1"/>
</dbReference>